<feature type="active site" description="Charge relay system" evidence="5">
    <location>
        <position position="111"/>
    </location>
</feature>
<evidence type="ECO:0000256" key="6">
    <source>
        <dbReference type="RuleBase" id="RU003355"/>
    </source>
</evidence>
<reference evidence="9" key="2">
    <citation type="submission" date="2023-10" db="EMBL/GenBank/DDBJ databases">
        <authorList>
            <person name="Choi B."/>
        </authorList>
    </citation>
    <scope>NUCLEOTIDE SEQUENCE</scope>
    <source>
        <strain evidence="9">UMB0763</strain>
    </source>
</reference>
<evidence type="ECO:0000256" key="2">
    <source>
        <dbReference type="ARBA" id="ARBA00022670"/>
    </source>
</evidence>
<keyword evidence="4 5" id="KW-0720">Serine protease</keyword>
<dbReference type="EMBL" id="CP136958">
    <property type="protein sequence ID" value="WOT01602.1"/>
    <property type="molecule type" value="Genomic_DNA"/>
</dbReference>
<dbReference type="InterPro" id="IPR023827">
    <property type="entry name" value="Peptidase_S8_Asp-AS"/>
</dbReference>
<dbReference type="AlphaFoldDB" id="A0AAF0YPC1"/>
<feature type="region of interest" description="Disordered" evidence="7">
    <location>
        <begin position="25"/>
        <end position="80"/>
    </location>
</feature>
<dbReference type="Gene3D" id="3.40.50.200">
    <property type="entry name" value="Peptidase S8/S53 domain"/>
    <property type="match status" value="1"/>
</dbReference>
<evidence type="ECO:0000256" key="4">
    <source>
        <dbReference type="ARBA" id="ARBA00022825"/>
    </source>
</evidence>
<dbReference type="RefSeq" id="WP_101677746.1">
    <property type="nucleotide sequence ID" value="NZ_CAMIHY010000036.1"/>
</dbReference>
<feature type="active site" description="Charge relay system" evidence="5">
    <location>
        <position position="146"/>
    </location>
</feature>
<evidence type="ECO:0000256" key="7">
    <source>
        <dbReference type="SAM" id="MobiDB-lite"/>
    </source>
</evidence>
<evidence type="ECO:0000256" key="5">
    <source>
        <dbReference type="PROSITE-ProRule" id="PRU01240"/>
    </source>
</evidence>
<dbReference type="InterPro" id="IPR050131">
    <property type="entry name" value="Peptidase_S8_subtilisin-like"/>
</dbReference>
<sequence length="422" mass="43246">MRRGIARAVAIGTVVATCGLGPTPFTVRAEEPDPTQELIATPDRDAPTDEPSESPGEGTSVCPETPESPDGLPVPAPAGPADLARARERTASLHEVHRFATGAGVTIAIIDTGITPHPLLPPLTDAGTYLEEPYSATGALVDCEGHGTAVASVIGLRPAPGASPRRSPVGVAPDAHIIAIKQSHTSQGGTLDSLGDAINHALDLGADVINLSVSSCLPATTTLAPGVLQEAVTRAEREGTVIVAAAGNISAQCPAESVSYPAHLPTVIAVSALDDAHHIAPYSLPLAGKRALGAPGDAPISASVSGAGYSTSTNITEFRGTSFAAPVITGFVALLKQRHPEASPQELREMVYTAAQPVTGTLDVRAGIDMLRPTPLPGREAPHVSPAHTETGDRSWWPLSGLVISTLLGIIVRAGSHRPRSQ</sequence>
<accession>A0AAF0YPC1</accession>
<dbReference type="PROSITE" id="PS00138">
    <property type="entry name" value="SUBTILASE_SER"/>
    <property type="match status" value="1"/>
</dbReference>
<dbReference type="Pfam" id="PF00082">
    <property type="entry name" value="Peptidase_S8"/>
    <property type="match status" value="1"/>
</dbReference>
<dbReference type="InterPro" id="IPR000209">
    <property type="entry name" value="Peptidase_S8/S53_dom"/>
</dbReference>
<comment type="similarity">
    <text evidence="1 5 6">Belongs to the peptidase S8 family.</text>
</comment>
<evidence type="ECO:0000256" key="3">
    <source>
        <dbReference type="ARBA" id="ARBA00022801"/>
    </source>
</evidence>
<keyword evidence="2 5" id="KW-0645">Protease</keyword>
<dbReference type="PANTHER" id="PTHR43806:SF11">
    <property type="entry name" value="CEREVISIN-RELATED"/>
    <property type="match status" value="1"/>
</dbReference>
<dbReference type="Proteomes" id="UP000234560">
    <property type="component" value="Chromosome"/>
</dbReference>
<dbReference type="InterPro" id="IPR036852">
    <property type="entry name" value="Peptidase_S8/S53_dom_sf"/>
</dbReference>
<dbReference type="KEGG" id="cpyr:CYJ47_10050"/>
<name>A0AAF0YPC1_9CORY</name>
<protein>
    <submittedName>
        <fullName evidence="9">S8 family serine peptidase</fullName>
    </submittedName>
</protein>
<dbReference type="PANTHER" id="PTHR43806">
    <property type="entry name" value="PEPTIDASE S8"/>
    <property type="match status" value="1"/>
</dbReference>
<feature type="active site" description="Charge relay system" evidence="5">
    <location>
        <position position="322"/>
    </location>
</feature>
<dbReference type="SUPFAM" id="SSF52743">
    <property type="entry name" value="Subtilisin-like"/>
    <property type="match status" value="1"/>
</dbReference>
<evidence type="ECO:0000313" key="10">
    <source>
        <dbReference type="Proteomes" id="UP000234560"/>
    </source>
</evidence>
<evidence type="ECO:0000259" key="8">
    <source>
        <dbReference type="Pfam" id="PF00082"/>
    </source>
</evidence>
<dbReference type="InterPro" id="IPR015500">
    <property type="entry name" value="Peptidase_S8_subtilisin-rel"/>
</dbReference>
<dbReference type="GO" id="GO:0006508">
    <property type="term" value="P:proteolysis"/>
    <property type="evidence" value="ECO:0007669"/>
    <property type="project" value="UniProtKB-KW"/>
</dbReference>
<evidence type="ECO:0000256" key="1">
    <source>
        <dbReference type="ARBA" id="ARBA00011073"/>
    </source>
</evidence>
<organism evidence="9 10">
    <name type="scientific">Corynebacterium pyruviciproducens</name>
    <dbReference type="NCBI Taxonomy" id="598660"/>
    <lineage>
        <taxon>Bacteria</taxon>
        <taxon>Bacillati</taxon>
        <taxon>Actinomycetota</taxon>
        <taxon>Actinomycetes</taxon>
        <taxon>Mycobacteriales</taxon>
        <taxon>Corynebacteriaceae</taxon>
        <taxon>Corynebacterium</taxon>
    </lineage>
</organism>
<reference evidence="9" key="1">
    <citation type="submission" date="2017-12" db="EMBL/GenBank/DDBJ databases">
        <authorList>
            <person name="Thomas-White K."/>
            <person name="Wolfe A.J."/>
        </authorList>
    </citation>
    <scope>NUCLEOTIDE SEQUENCE</scope>
    <source>
        <strain evidence="9">UMB0763</strain>
    </source>
</reference>
<evidence type="ECO:0000313" key="9">
    <source>
        <dbReference type="EMBL" id="WOT01602.1"/>
    </source>
</evidence>
<dbReference type="PROSITE" id="PS51892">
    <property type="entry name" value="SUBTILASE"/>
    <property type="match status" value="1"/>
</dbReference>
<gene>
    <name evidence="9" type="ORF">CYJ47_10050</name>
</gene>
<dbReference type="GO" id="GO:0004252">
    <property type="term" value="F:serine-type endopeptidase activity"/>
    <property type="evidence" value="ECO:0007669"/>
    <property type="project" value="UniProtKB-UniRule"/>
</dbReference>
<dbReference type="PROSITE" id="PS00136">
    <property type="entry name" value="SUBTILASE_ASP"/>
    <property type="match status" value="1"/>
</dbReference>
<proteinExistence type="inferred from homology"/>
<dbReference type="PRINTS" id="PR00723">
    <property type="entry name" value="SUBTILISIN"/>
</dbReference>
<dbReference type="InterPro" id="IPR023828">
    <property type="entry name" value="Peptidase_S8_Ser-AS"/>
</dbReference>
<feature type="domain" description="Peptidase S8/S53" evidence="8">
    <location>
        <begin position="102"/>
        <end position="357"/>
    </location>
</feature>
<keyword evidence="3 5" id="KW-0378">Hydrolase</keyword>